<accession>A0ABP6PX73</accession>
<protein>
    <recommendedName>
        <fullName evidence="4">Transposase</fullName>
    </recommendedName>
</protein>
<dbReference type="EMBL" id="BAAAUU010000050">
    <property type="protein sequence ID" value="GAA3191126.1"/>
    <property type="molecule type" value="Genomic_DNA"/>
</dbReference>
<dbReference type="Proteomes" id="UP001501404">
    <property type="component" value="Unassembled WGS sequence"/>
</dbReference>
<dbReference type="InterPro" id="IPR009057">
    <property type="entry name" value="Homeodomain-like_sf"/>
</dbReference>
<evidence type="ECO:0000313" key="3">
    <source>
        <dbReference type="Proteomes" id="UP001501404"/>
    </source>
</evidence>
<proteinExistence type="predicted"/>
<reference evidence="3" key="1">
    <citation type="journal article" date="2019" name="Int. J. Syst. Evol. Microbiol.">
        <title>The Global Catalogue of Microorganisms (GCM) 10K type strain sequencing project: providing services to taxonomists for standard genome sequencing and annotation.</title>
        <authorList>
            <consortium name="The Broad Institute Genomics Platform"/>
            <consortium name="The Broad Institute Genome Sequencing Center for Infectious Disease"/>
            <person name="Wu L."/>
            <person name="Ma J."/>
        </authorList>
    </citation>
    <scope>NUCLEOTIDE SEQUENCE [LARGE SCALE GENOMIC DNA]</scope>
    <source>
        <strain evidence="3">JCM 9376</strain>
    </source>
</reference>
<gene>
    <name evidence="2" type="ORF">GCM10010467_30160</name>
</gene>
<evidence type="ECO:0008006" key="4">
    <source>
        <dbReference type="Google" id="ProtNLM"/>
    </source>
</evidence>
<keyword evidence="3" id="KW-1185">Reference proteome</keyword>
<dbReference type="Pfam" id="PF13384">
    <property type="entry name" value="HTH_23"/>
    <property type="match status" value="1"/>
</dbReference>
<comment type="caution">
    <text evidence="2">The sequence shown here is derived from an EMBL/GenBank/DDBJ whole genome shotgun (WGS) entry which is preliminary data.</text>
</comment>
<organism evidence="2 3">
    <name type="scientific">Actinocorallia glomerata</name>
    <dbReference type="NCBI Taxonomy" id="46203"/>
    <lineage>
        <taxon>Bacteria</taxon>
        <taxon>Bacillati</taxon>
        <taxon>Actinomycetota</taxon>
        <taxon>Actinomycetes</taxon>
        <taxon>Streptosporangiales</taxon>
        <taxon>Thermomonosporaceae</taxon>
        <taxon>Actinocorallia</taxon>
    </lineage>
</organism>
<feature type="region of interest" description="Disordered" evidence="1">
    <location>
        <begin position="52"/>
        <end position="77"/>
    </location>
</feature>
<sequence>MEPAGPNSRVVRYGDDVFEAVISMVSERISIRKAAAACGVSLSTVDRWVSQSQAGKPHGANGGGVSDGMCEPYREER</sequence>
<dbReference type="SUPFAM" id="SSF46689">
    <property type="entry name" value="Homeodomain-like"/>
    <property type="match status" value="1"/>
</dbReference>
<evidence type="ECO:0000313" key="2">
    <source>
        <dbReference type="EMBL" id="GAA3191126.1"/>
    </source>
</evidence>
<evidence type="ECO:0000256" key="1">
    <source>
        <dbReference type="SAM" id="MobiDB-lite"/>
    </source>
</evidence>
<name>A0ABP6PX73_9ACTN</name>